<dbReference type="PANTHER" id="PTHR43685">
    <property type="entry name" value="GLYCOSYLTRANSFERASE"/>
    <property type="match status" value="1"/>
</dbReference>
<dbReference type="InterPro" id="IPR001173">
    <property type="entry name" value="Glyco_trans_2-like"/>
</dbReference>
<dbReference type="SUPFAM" id="SSF53448">
    <property type="entry name" value="Nucleotide-diphospho-sugar transferases"/>
    <property type="match status" value="1"/>
</dbReference>
<name>A0A318SNP0_9RHOB</name>
<dbReference type="RefSeq" id="WP_110815319.1">
    <property type="nucleotide sequence ID" value="NZ_QJTE01000005.1"/>
</dbReference>
<accession>A0A318SNP0</accession>
<proteinExistence type="predicted"/>
<dbReference type="PANTHER" id="PTHR43685:SF2">
    <property type="entry name" value="GLYCOSYLTRANSFERASE 2-LIKE DOMAIN-CONTAINING PROTEIN"/>
    <property type="match status" value="1"/>
</dbReference>
<dbReference type="InterPro" id="IPR029044">
    <property type="entry name" value="Nucleotide-diphossugar_trans"/>
</dbReference>
<gene>
    <name evidence="2" type="ORF">DFP88_10565</name>
</gene>
<organism evidence="2 3">
    <name type="scientific">Pseudoroseicyclus aestuarii</name>
    <dbReference type="NCBI Taxonomy" id="1795041"/>
    <lineage>
        <taxon>Bacteria</taxon>
        <taxon>Pseudomonadati</taxon>
        <taxon>Pseudomonadota</taxon>
        <taxon>Alphaproteobacteria</taxon>
        <taxon>Rhodobacterales</taxon>
        <taxon>Paracoccaceae</taxon>
        <taxon>Pseudoroseicyclus</taxon>
    </lineage>
</organism>
<keyword evidence="2" id="KW-0808">Transferase</keyword>
<dbReference type="InterPro" id="IPR050834">
    <property type="entry name" value="Glycosyltransf_2"/>
</dbReference>
<dbReference type="Pfam" id="PF00535">
    <property type="entry name" value="Glycos_transf_2"/>
    <property type="match status" value="1"/>
</dbReference>
<dbReference type="AlphaFoldDB" id="A0A318SNP0"/>
<protein>
    <submittedName>
        <fullName evidence="2">GT2 family glycosyltransferase</fullName>
    </submittedName>
</protein>
<dbReference type="GO" id="GO:0016740">
    <property type="term" value="F:transferase activity"/>
    <property type="evidence" value="ECO:0007669"/>
    <property type="project" value="UniProtKB-KW"/>
</dbReference>
<dbReference type="EMBL" id="QJTE01000005">
    <property type="protein sequence ID" value="PYE82225.1"/>
    <property type="molecule type" value="Genomic_DNA"/>
</dbReference>
<keyword evidence="3" id="KW-1185">Reference proteome</keyword>
<evidence type="ECO:0000259" key="1">
    <source>
        <dbReference type="Pfam" id="PF00535"/>
    </source>
</evidence>
<dbReference type="Proteomes" id="UP000248311">
    <property type="component" value="Unassembled WGS sequence"/>
</dbReference>
<evidence type="ECO:0000313" key="3">
    <source>
        <dbReference type="Proteomes" id="UP000248311"/>
    </source>
</evidence>
<sequence>MTFASLPRVSVIIPCHDREETVREAVQSVLDQDFSELEVIAVDDRSADRTLEVLRGIEDPRLKILSNTGPQGASGARNCGVALARAPWIAFQDSDDIWLPGKLSRQMARLEDSDFVAAYCGMQVKDDARPETPVQKRYPDPALSPLEGDILPSLTRQSYISTQMLVVRRDVFDAVGGFDEALPALVDWELMLRVAQAGPVAFVDEDLVVQRMSGNSITRSSRRRLEAQAHVLAKHRDLLAGYPGVLAHHHHRLAGAHRAFGEFAPAARHAAAALRERPANPRYVLNALYLRSRALFG</sequence>
<reference evidence="2 3" key="1">
    <citation type="submission" date="2018-06" db="EMBL/GenBank/DDBJ databases">
        <title>Genomic Encyclopedia of Type Strains, Phase III (KMG-III): the genomes of soil and plant-associated and newly described type strains.</title>
        <authorList>
            <person name="Whitman W."/>
        </authorList>
    </citation>
    <scope>NUCLEOTIDE SEQUENCE [LARGE SCALE GENOMIC DNA]</scope>
    <source>
        <strain evidence="2 3">CECT 9025</strain>
    </source>
</reference>
<dbReference type="Gene3D" id="3.90.550.10">
    <property type="entry name" value="Spore Coat Polysaccharide Biosynthesis Protein SpsA, Chain A"/>
    <property type="match status" value="1"/>
</dbReference>
<feature type="domain" description="Glycosyltransferase 2-like" evidence="1">
    <location>
        <begin position="10"/>
        <end position="172"/>
    </location>
</feature>
<comment type="caution">
    <text evidence="2">The sequence shown here is derived from an EMBL/GenBank/DDBJ whole genome shotgun (WGS) entry which is preliminary data.</text>
</comment>
<evidence type="ECO:0000313" key="2">
    <source>
        <dbReference type="EMBL" id="PYE82225.1"/>
    </source>
</evidence>
<dbReference type="OrthoDB" id="5291101at2"/>